<organism evidence="2 3">
    <name type="scientific">Oikopleura dioica</name>
    <name type="common">Tunicate</name>
    <dbReference type="NCBI Taxonomy" id="34765"/>
    <lineage>
        <taxon>Eukaryota</taxon>
        <taxon>Metazoa</taxon>
        <taxon>Chordata</taxon>
        <taxon>Tunicata</taxon>
        <taxon>Appendicularia</taxon>
        <taxon>Copelata</taxon>
        <taxon>Oikopleuridae</taxon>
        <taxon>Oikopleura</taxon>
    </lineage>
</organism>
<evidence type="ECO:0000313" key="3">
    <source>
        <dbReference type="Proteomes" id="UP001158576"/>
    </source>
</evidence>
<feature type="region of interest" description="Disordered" evidence="1">
    <location>
        <begin position="1"/>
        <end position="24"/>
    </location>
</feature>
<dbReference type="EMBL" id="OU015567">
    <property type="protein sequence ID" value="CAG5113096.1"/>
    <property type="molecule type" value="Genomic_DNA"/>
</dbReference>
<reference evidence="2 3" key="1">
    <citation type="submission" date="2021-04" db="EMBL/GenBank/DDBJ databases">
        <authorList>
            <person name="Bliznina A."/>
        </authorList>
    </citation>
    <scope>NUCLEOTIDE SEQUENCE [LARGE SCALE GENOMIC DNA]</scope>
</reference>
<evidence type="ECO:0000313" key="2">
    <source>
        <dbReference type="EMBL" id="CAG5113096.1"/>
    </source>
</evidence>
<name>A0ABN7TEL6_OIKDI</name>
<protein>
    <submittedName>
        <fullName evidence="2">Oidioi.mRNA.OKI2018_I69.chr2.g7239.t1.cds</fullName>
    </submittedName>
</protein>
<sequence length="205" mass="23388">MVWSNNVWSSSEDSQSSEQTLRPTCNIKGESPKTAFELAAEVFKVKRLNEVRMENNEKIMRKKEVINRLFKEMEFLKSKEKEIDIQLAKNIEKLTLITKNTNGSPEPSKESPENQSTLDGIDSIQTEFPSDRSFLPTPDSDNHSDLSTISKTSTLVLNTPSRSRSSSLLSNDKTVPWDTEKNPDCESGWETSWETQSWDKAHSVW</sequence>
<gene>
    <name evidence="2" type="ORF">OKIOD_LOCUS16004</name>
</gene>
<accession>A0ABN7TEL6</accession>
<feature type="region of interest" description="Disordered" evidence="1">
    <location>
        <begin position="98"/>
        <end position="205"/>
    </location>
</feature>
<feature type="compositionally biased region" description="Low complexity" evidence="1">
    <location>
        <begin position="161"/>
        <end position="170"/>
    </location>
</feature>
<feature type="compositionally biased region" description="Low complexity" evidence="1">
    <location>
        <begin position="1"/>
        <end position="19"/>
    </location>
</feature>
<feature type="compositionally biased region" description="Polar residues" evidence="1">
    <location>
        <begin position="113"/>
        <end position="128"/>
    </location>
</feature>
<keyword evidence="3" id="KW-1185">Reference proteome</keyword>
<evidence type="ECO:0000256" key="1">
    <source>
        <dbReference type="SAM" id="MobiDB-lite"/>
    </source>
</evidence>
<proteinExistence type="predicted"/>
<dbReference type="Proteomes" id="UP001158576">
    <property type="component" value="Chromosome 2"/>
</dbReference>
<feature type="compositionally biased region" description="Polar residues" evidence="1">
    <location>
        <begin position="145"/>
        <end position="160"/>
    </location>
</feature>